<name>A0A1G6DYI1_9BACT</name>
<gene>
    <name evidence="2" type="ORF">SAMN05660653_02445</name>
</gene>
<proteinExistence type="inferred from homology"/>
<dbReference type="EMBL" id="FMXO01000014">
    <property type="protein sequence ID" value="SDB49805.1"/>
    <property type="molecule type" value="Genomic_DNA"/>
</dbReference>
<evidence type="ECO:0000313" key="3">
    <source>
        <dbReference type="Proteomes" id="UP000198771"/>
    </source>
</evidence>
<keyword evidence="3" id="KW-1185">Reference proteome</keyword>
<evidence type="ECO:0000256" key="1">
    <source>
        <dbReference type="SAM" id="MobiDB-lite"/>
    </source>
</evidence>
<dbReference type="SUPFAM" id="SSF48452">
    <property type="entry name" value="TPR-like"/>
    <property type="match status" value="1"/>
</dbReference>
<dbReference type="HAMAP" id="MF_02066">
    <property type="entry name" value="CpoB"/>
    <property type="match status" value="1"/>
</dbReference>
<evidence type="ECO:0000313" key="2">
    <source>
        <dbReference type="EMBL" id="SDB49805.1"/>
    </source>
</evidence>
<accession>A0A1G6DYI1</accession>
<sequence length="267" mass="30173">MKPMFMRIGIFLWLSGLGLSGCASSPSQQGRMGNLEYALVEMRDRQDRQAAEFRERLESMEMSLLQQERFLQDFLGEGRPDSMPRHVGDGERARDPDVEPSSSGDKDALVAPKTPPALIPPPVSKTGTEPAPKPDAGSREEAKALYDQALAKYFDARYARARADFFAFQERFPNHPLLPNALYWHAETLYAQKQFAQSIFVFKELSRRFPKHAKAPDALLKAGYAYEQLEDIPNARFHLQIVLEDYPNAPAAALARERLSRMPAFMP</sequence>
<dbReference type="InterPro" id="IPR011990">
    <property type="entry name" value="TPR-like_helical_dom_sf"/>
</dbReference>
<dbReference type="OrthoDB" id="9781271at2"/>
<dbReference type="GO" id="GO:0051301">
    <property type="term" value="P:cell division"/>
    <property type="evidence" value="ECO:0007669"/>
    <property type="project" value="InterPro"/>
</dbReference>
<dbReference type="InterPro" id="IPR034706">
    <property type="entry name" value="CpoB"/>
</dbReference>
<dbReference type="InterPro" id="IPR014162">
    <property type="entry name" value="CpoB_C"/>
</dbReference>
<dbReference type="PROSITE" id="PS51257">
    <property type="entry name" value="PROKAR_LIPOPROTEIN"/>
    <property type="match status" value="1"/>
</dbReference>
<feature type="compositionally biased region" description="Pro residues" evidence="1">
    <location>
        <begin position="113"/>
        <end position="123"/>
    </location>
</feature>
<dbReference type="RefSeq" id="WP_092122121.1">
    <property type="nucleotide sequence ID" value="NZ_FMXO01000014.1"/>
</dbReference>
<organism evidence="2 3">
    <name type="scientific">Desulfonatronum thiosulfatophilum</name>
    <dbReference type="NCBI Taxonomy" id="617002"/>
    <lineage>
        <taxon>Bacteria</taxon>
        <taxon>Pseudomonadati</taxon>
        <taxon>Thermodesulfobacteriota</taxon>
        <taxon>Desulfovibrionia</taxon>
        <taxon>Desulfovibrionales</taxon>
        <taxon>Desulfonatronaceae</taxon>
        <taxon>Desulfonatronum</taxon>
    </lineage>
</organism>
<feature type="region of interest" description="Disordered" evidence="1">
    <location>
        <begin position="76"/>
        <end position="141"/>
    </location>
</feature>
<dbReference type="NCBIfam" id="TIGR02795">
    <property type="entry name" value="tol_pal_ybgF"/>
    <property type="match status" value="1"/>
</dbReference>
<dbReference type="STRING" id="617002.SAMN05660653_02445"/>
<feature type="compositionally biased region" description="Basic and acidic residues" evidence="1">
    <location>
        <begin position="76"/>
        <end position="97"/>
    </location>
</feature>
<dbReference type="Proteomes" id="UP000198771">
    <property type="component" value="Unassembled WGS sequence"/>
</dbReference>
<dbReference type="Gene3D" id="1.25.40.10">
    <property type="entry name" value="Tetratricopeptide repeat domain"/>
    <property type="match status" value="1"/>
</dbReference>
<dbReference type="Pfam" id="PF13174">
    <property type="entry name" value="TPR_6"/>
    <property type="match status" value="2"/>
</dbReference>
<reference evidence="2 3" key="1">
    <citation type="submission" date="2016-10" db="EMBL/GenBank/DDBJ databases">
        <authorList>
            <person name="de Groot N.N."/>
        </authorList>
    </citation>
    <scope>NUCLEOTIDE SEQUENCE [LARGE SCALE GENOMIC DNA]</scope>
    <source>
        <strain evidence="2 3">ASO4-2</strain>
    </source>
</reference>
<protein>
    <submittedName>
        <fullName evidence="2">Tol-pal system protein YbgF</fullName>
    </submittedName>
</protein>
<dbReference type="AlphaFoldDB" id="A0A1G6DYI1"/>
<dbReference type="InterPro" id="IPR019734">
    <property type="entry name" value="TPR_rpt"/>
</dbReference>